<dbReference type="AlphaFoldDB" id="A0A9P4K2S3"/>
<evidence type="ECO:0000313" key="2">
    <source>
        <dbReference type="EMBL" id="KAF2261547.1"/>
    </source>
</evidence>
<evidence type="ECO:0000256" key="1">
    <source>
        <dbReference type="SAM" id="MobiDB-lite"/>
    </source>
</evidence>
<dbReference type="OrthoDB" id="3789642at2759"/>
<organism evidence="2 3">
    <name type="scientific">Lojkania enalia</name>
    <dbReference type="NCBI Taxonomy" id="147567"/>
    <lineage>
        <taxon>Eukaryota</taxon>
        <taxon>Fungi</taxon>
        <taxon>Dikarya</taxon>
        <taxon>Ascomycota</taxon>
        <taxon>Pezizomycotina</taxon>
        <taxon>Dothideomycetes</taxon>
        <taxon>Pleosporomycetidae</taxon>
        <taxon>Pleosporales</taxon>
        <taxon>Pleosporales incertae sedis</taxon>
        <taxon>Lojkania</taxon>
    </lineage>
</organism>
<proteinExistence type="predicted"/>
<sequence>MAPILRTSNISVDAVPYPLTERFNFRHLLISVKSFLASLSLLDGFWDITERCPSIPVLFCDAMLGYDPYRNRSETSVARVIMEHIDTHHSSISHEVNIELGSKHLGDPLPEVSDNQCQCPLQRLDMSDVSRSCPQAVVEAAYRRLIEVEEFVTLQQLVDPLTAAKYFHLFENRILRLVQLSKDLNKSQSRELMPDDHSCFISPRARRMRPTPINGPRPRLALNPFTQMPKEPSVQRQDEVSEESENRNRVTEMESTARSKMGFMVRISTTKTGLCKSQNK</sequence>
<comment type="caution">
    <text evidence="2">The sequence shown here is derived from an EMBL/GenBank/DDBJ whole genome shotgun (WGS) entry which is preliminary data.</text>
</comment>
<dbReference type="Proteomes" id="UP000800093">
    <property type="component" value="Unassembled WGS sequence"/>
</dbReference>
<feature type="compositionally biased region" description="Basic and acidic residues" evidence="1">
    <location>
        <begin position="236"/>
        <end position="257"/>
    </location>
</feature>
<protein>
    <submittedName>
        <fullName evidence="2">Uncharacterized protein</fullName>
    </submittedName>
</protein>
<reference evidence="3" key="1">
    <citation type="journal article" date="2020" name="Stud. Mycol.">
        <title>101 Dothideomycetes genomes: A test case for predicting lifestyles and emergence of pathogens.</title>
        <authorList>
            <person name="Haridas S."/>
            <person name="Albert R."/>
            <person name="Binder M."/>
            <person name="Bloem J."/>
            <person name="LaButti K."/>
            <person name="Salamov A."/>
            <person name="Andreopoulos B."/>
            <person name="Baker S."/>
            <person name="Barry K."/>
            <person name="Bills G."/>
            <person name="Bluhm B."/>
            <person name="Cannon C."/>
            <person name="Castanera R."/>
            <person name="Culley D."/>
            <person name="Daum C."/>
            <person name="Ezra D."/>
            <person name="Gonzalez J."/>
            <person name="Henrissat B."/>
            <person name="Kuo A."/>
            <person name="Liang C."/>
            <person name="Lipzen A."/>
            <person name="Lutzoni F."/>
            <person name="Magnuson J."/>
            <person name="Mondo S."/>
            <person name="Nolan M."/>
            <person name="Ohm R."/>
            <person name="Pangilinan J."/>
            <person name="Park H.-J."/>
            <person name="Ramirez L."/>
            <person name="Alfaro M."/>
            <person name="Sun H."/>
            <person name="Tritt A."/>
            <person name="Yoshinaga Y."/>
            <person name="Zwiers L.-H."/>
            <person name="Turgeon B."/>
            <person name="Goodwin S."/>
            <person name="Spatafora J."/>
            <person name="Crous P."/>
            <person name="Grigoriev I."/>
        </authorList>
    </citation>
    <scope>NUCLEOTIDE SEQUENCE [LARGE SCALE GENOMIC DNA]</scope>
    <source>
        <strain evidence="3">CBS 304.66</strain>
    </source>
</reference>
<feature type="region of interest" description="Disordered" evidence="1">
    <location>
        <begin position="206"/>
        <end position="261"/>
    </location>
</feature>
<keyword evidence="3" id="KW-1185">Reference proteome</keyword>
<accession>A0A9P4K2S3</accession>
<dbReference type="EMBL" id="ML986655">
    <property type="protein sequence ID" value="KAF2261547.1"/>
    <property type="molecule type" value="Genomic_DNA"/>
</dbReference>
<evidence type="ECO:0000313" key="3">
    <source>
        <dbReference type="Proteomes" id="UP000800093"/>
    </source>
</evidence>
<name>A0A9P4K2S3_9PLEO</name>
<gene>
    <name evidence="2" type="ORF">CC78DRAFT_546543</name>
</gene>